<protein>
    <recommendedName>
        <fullName evidence="5">Transmembrane protein</fullName>
    </recommendedName>
</protein>
<evidence type="ECO:0000256" key="2">
    <source>
        <dbReference type="SAM" id="Phobius"/>
    </source>
</evidence>
<feature type="region of interest" description="Disordered" evidence="1">
    <location>
        <begin position="593"/>
        <end position="620"/>
    </location>
</feature>
<keyword evidence="2" id="KW-0472">Membrane</keyword>
<organism evidence="3 4">
    <name type="scientific">Seminavis robusta</name>
    <dbReference type="NCBI Taxonomy" id="568900"/>
    <lineage>
        <taxon>Eukaryota</taxon>
        <taxon>Sar</taxon>
        <taxon>Stramenopiles</taxon>
        <taxon>Ochrophyta</taxon>
        <taxon>Bacillariophyta</taxon>
        <taxon>Bacillariophyceae</taxon>
        <taxon>Bacillariophycidae</taxon>
        <taxon>Naviculales</taxon>
        <taxon>Naviculaceae</taxon>
        <taxon>Seminavis</taxon>
    </lineage>
</organism>
<dbReference type="EMBL" id="CAICTM010000012">
    <property type="protein sequence ID" value="CAB9496947.1"/>
    <property type="molecule type" value="Genomic_DNA"/>
</dbReference>
<evidence type="ECO:0000313" key="4">
    <source>
        <dbReference type="Proteomes" id="UP001153069"/>
    </source>
</evidence>
<evidence type="ECO:0000313" key="3">
    <source>
        <dbReference type="EMBL" id="CAB9496947.1"/>
    </source>
</evidence>
<feature type="transmembrane region" description="Helical" evidence="2">
    <location>
        <begin position="12"/>
        <end position="39"/>
    </location>
</feature>
<sequence>MGKSDSKLDRYLNGLVLASTFVVVLLVPDHLAAMLLPYLAISEQRVTTIAVDKNTGHLLNVDVAGLSQNCTNAWKSHQQTTAEKATATTTKTTTTYPGDGVCSLVPADKSSSHLWNEHLTEILHAASSLEEEDIASHLVTSKLLQFLTPSRYLEIGHRAQPSRQAWGNLLEKVHARMTSKDAPVVRVVVFGAVPHSCSNNHHEPNEEQGQDCLWPVRLEHLINSMLRSGDADKKRKIVKITPKFHPLVPVTTEFDTAIVKNGLWKQQPDVIISSFTAEDMYLPKRGWDTATDINYYHHRRQVIQEFIRACLDLQPCPRQQSPLLINIDDYVVGNAHNNQLVQLGPVLAETTQARVLQLLSDYYGTALVSYAEVVRKLVYASKNLHSPLVQNLAKTLSSSDRQHGTVDSEYLGPIAMTLTLAYSFLKYTVTYCSDQAIHKSDEENPIIALSIRQLAETVPPQLNTDLCLTNVTKFWEEEHQHRNEHCSGAELVARATAATTSSCAFAFWGSTQATEQDLEGYLTKFVSDKRGWEARPGGQLVATQNGAAVSFTFPVPSASQQQKRWSIQLFSTVKDAAASSVASKLKWEVSARGKRRSRRLEQQQNATSTSTSGIVEGTHDSPHTVALPSTIWLDNLQGMVPSHVDLKLELVEGDEFEIVAMMFCSSDSKN</sequence>
<evidence type="ECO:0000256" key="1">
    <source>
        <dbReference type="SAM" id="MobiDB-lite"/>
    </source>
</evidence>
<comment type="caution">
    <text evidence="3">The sequence shown here is derived from an EMBL/GenBank/DDBJ whole genome shotgun (WGS) entry which is preliminary data.</text>
</comment>
<reference evidence="3" key="1">
    <citation type="submission" date="2020-06" db="EMBL/GenBank/DDBJ databases">
        <authorList>
            <consortium name="Plant Systems Biology data submission"/>
        </authorList>
    </citation>
    <scope>NUCLEOTIDE SEQUENCE</scope>
    <source>
        <strain evidence="3">D6</strain>
    </source>
</reference>
<dbReference type="AlphaFoldDB" id="A0A9N8H232"/>
<keyword evidence="2" id="KW-0812">Transmembrane</keyword>
<name>A0A9N8H232_9STRA</name>
<accession>A0A9N8H232</accession>
<proteinExistence type="predicted"/>
<dbReference type="OrthoDB" id="10670668at2759"/>
<keyword evidence="2" id="KW-1133">Transmembrane helix</keyword>
<dbReference type="Proteomes" id="UP001153069">
    <property type="component" value="Unassembled WGS sequence"/>
</dbReference>
<gene>
    <name evidence="3" type="ORF">SEMRO_12_G009070.1</name>
</gene>
<evidence type="ECO:0008006" key="5">
    <source>
        <dbReference type="Google" id="ProtNLM"/>
    </source>
</evidence>
<feature type="compositionally biased region" description="Polar residues" evidence="1">
    <location>
        <begin position="602"/>
        <end position="613"/>
    </location>
</feature>
<keyword evidence="4" id="KW-1185">Reference proteome</keyword>